<dbReference type="Gene3D" id="6.10.140.2220">
    <property type="match status" value="1"/>
</dbReference>
<evidence type="ECO:0000256" key="3">
    <source>
        <dbReference type="ARBA" id="ARBA00022833"/>
    </source>
</evidence>
<dbReference type="PANTHER" id="PTHR10237">
    <property type="entry name" value="DEFORMED EPIDERMAL AUTOREGULATORY FACTOR 1 HOMOLOG SUPPRESSIN"/>
    <property type="match status" value="1"/>
</dbReference>
<gene>
    <name evidence="6" type="ORF">PAPYR_742</name>
</gene>
<evidence type="ECO:0000313" key="6">
    <source>
        <dbReference type="EMBL" id="KAJ4462727.1"/>
    </source>
</evidence>
<accession>A0ABQ8UVX6</accession>
<keyword evidence="7" id="KW-1185">Reference proteome</keyword>
<keyword evidence="2 4" id="KW-0863">Zinc-finger</keyword>
<dbReference type="SUPFAM" id="SSF144232">
    <property type="entry name" value="HIT/MYND zinc finger-like"/>
    <property type="match status" value="1"/>
</dbReference>
<dbReference type="PANTHER" id="PTHR10237:SF14">
    <property type="entry name" value="MYND-TYPE DOMAIN-CONTAINING PROTEIN"/>
    <property type="match status" value="1"/>
</dbReference>
<dbReference type="Pfam" id="PF01753">
    <property type="entry name" value="zf-MYND"/>
    <property type="match status" value="1"/>
</dbReference>
<comment type="caution">
    <text evidence="6">The sequence shown here is derived from an EMBL/GenBank/DDBJ whole genome shotgun (WGS) entry which is preliminary data.</text>
</comment>
<keyword evidence="1" id="KW-0479">Metal-binding</keyword>
<evidence type="ECO:0000313" key="7">
    <source>
        <dbReference type="Proteomes" id="UP001141327"/>
    </source>
</evidence>
<evidence type="ECO:0000259" key="5">
    <source>
        <dbReference type="PROSITE" id="PS50865"/>
    </source>
</evidence>
<organism evidence="6 7">
    <name type="scientific">Paratrimastix pyriformis</name>
    <dbReference type="NCBI Taxonomy" id="342808"/>
    <lineage>
        <taxon>Eukaryota</taxon>
        <taxon>Metamonada</taxon>
        <taxon>Preaxostyla</taxon>
        <taxon>Paratrimastigidae</taxon>
        <taxon>Paratrimastix</taxon>
    </lineage>
</organism>
<evidence type="ECO:0000256" key="4">
    <source>
        <dbReference type="PROSITE-ProRule" id="PRU00134"/>
    </source>
</evidence>
<name>A0ABQ8UVX6_9EUKA</name>
<feature type="domain" description="MYND-type" evidence="5">
    <location>
        <begin position="4"/>
        <end position="40"/>
    </location>
</feature>
<dbReference type="InterPro" id="IPR024119">
    <property type="entry name" value="TF_DEAF-1"/>
</dbReference>
<evidence type="ECO:0000256" key="2">
    <source>
        <dbReference type="ARBA" id="ARBA00022771"/>
    </source>
</evidence>
<dbReference type="InterPro" id="IPR002893">
    <property type="entry name" value="Znf_MYND"/>
</dbReference>
<dbReference type="Proteomes" id="UP001141327">
    <property type="component" value="Unassembled WGS sequence"/>
</dbReference>
<sequence length="227" mass="25519">MQHCAFCGKPATKRCSRCQAAFYCSAEHQKADWKKHKATCAPPRDEPPPQPTAEEREEFIIDSYRLRADDDCVYGGCNQHGIYLDYSTKHEIVLDFLIYCKMAVRNGIIPPGWNWERFLGRAASLIAYAFEKSDAHDKWAGFAARELRCIAERVYGTVAIPFEESPEALIAVTKAVGELKVTPLDALLESERRTPGAASLFQDVGGLQLWAILHLRLETDRPDGPFT</sequence>
<proteinExistence type="predicted"/>
<dbReference type="PROSITE" id="PS50865">
    <property type="entry name" value="ZF_MYND_2"/>
    <property type="match status" value="1"/>
</dbReference>
<keyword evidence="3" id="KW-0862">Zinc</keyword>
<evidence type="ECO:0000256" key="1">
    <source>
        <dbReference type="ARBA" id="ARBA00022723"/>
    </source>
</evidence>
<dbReference type="EMBL" id="JAPMOS010000002">
    <property type="protein sequence ID" value="KAJ4462727.1"/>
    <property type="molecule type" value="Genomic_DNA"/>
</dbReference>
<reference evidence="6" key="1">
    <citation type="journal article" date="2022" name="bioRxiv">
        <title>Genomics of Preaxostyla Flagellates Illuminates Evolutionary Transitions and the Path Towards Mitochondrial Loss.</title>
        <authorList>
            <person name="Novak L.V.F."/>
            <person name="Treitli S.C."/>
            <person name="Pyrih J."/>
            <person name="Halakuc P."/>
            <person name="Pipaliya S.V."/>
            <person name="Vacek V."/>
            <person name="Brzon O."/>
            <person name="Soukal P."/>
            <person name="Eme L."/>
            <person name="Dacks J.B."/>
            <person name="Karnkowska A."/>
            <person name="Elias M."/>
            <person name="Hampl V."/>
        </authorList>
    </citation>
    <scope>NUCLEOTIDE SEQUENCE</scope>
    <source>
        <strain evidence="6">RCP-MX</strain>
    </source>
</reference>
<protein>
    <recommendedName>
        <fullName evidence="5">MYND-type domain-containing protein</fullName>
    </recommendedName>
</protein>